<dbReference type="Proteomes" id="UP000544110">
    <property type="component" value="Unassembled WGS sequence"/>
</dbReference>
<gene>
    <name evidence="2" type="ORF">BJ989_003122</name>
</gene>
<organism evidence="2 3">
    <name type="scientific">Nocardioides perillae</name>
    <dbReference type="NCBI Taxonomy" id="1119534"/>
    <lineage>
        <taxon>Bacteria</taxon>
        <taxon>Bacillati</taxon>
        <taxon>Actinomycetota</taxon>
        <taxon>Actinomycetes</taxon>
        <taxon>Propionibacteriales</taxon>
        <taxon>Nocardioidaceae</taxon>
        <taxon>Nocardioides</taxon>
    </lineage>
</organism>
<protein>
    <recommendedName>
        <fullName evidence="1">SnoaL-like domain-containing protein</fullName>
    </recommendedName>
</protein>
<evidence type="ECO:0000259" key="1">
    <source>
        <dbReference type="Pfam" id="PF12680"/>
    </source>
</evidence>
<dbReference type="AlphaFoldDB" id="A0A7Y9ULT8"/>
<feature type="domain" description="SnoaL-like" evidence="1">
    <location>
        <begin position="12"/>
        <end position="106"/>
    </location>
</feature>
<dbReference type="RefSeq" id="WP_179519009.1">
    <property type="nucleotide sequence ID" value="NZ_JACCAC010000001.1"/>
</dbReference>
<sequence length="131" mass="14176">MSDSPDLDACLARWHALVADPDPAALAAQVHPDAVFRSPAVHRPQEGGALVTAYLTAALRVLGPSITYHREWRRETGAVLEFTALLGDREVHGTDVVEWGADGLIRDFTVLVRPLSGLTALVERMAAELAR</sequence>
<evidence type="ECO:0000313" key="3">
    <source>
        <dbReference type="Proteomes" id="UP000544110"/>
    </source>
</evidence>
<evidence type="ECO:0000313" key="2">
    <source>
        <dbReference type="EMBL" id="NYG56818.1"/>
    </source>
</evidence>
<name>A0A7Y9ULT8_9ACTN</name>
<keyword evidence="3" id="KW-1185">Reference proteome</keyword>
<proteinExistence type="predicted"/>
<dbReference type="SUPFAM" id="SSF54427">
    <property type="entry name" value="NTF2-like"/>
    <property type="match status" value="1"/>
</dbReference>
<reference evidence="2 3" key="1">
    <citation type="submission" date="2020-07" db="EMBL/GenBank/DDBJ databases">
        <title>Sequencing the genomes of 1000 actinobacteria strains.</title>
        <authorList>
            <person name="Klenk H.-P."/>
        </authorList>
    </citation>
    <scope>NUCLEOTIDE SEQUENCE [LARGE SCALE GENOMIC DNA]</scope>
    <source>
        <strain evidence="2 3">DSM 24552</strain>
    </source>
</reference>
<dbReference type="InterPro" id="IPR037401">
    <property type="entry name" value="SnoaL-like"/>
</dbReference>
<dbReference type="EMBL" id="JACCAC010000001">
    <property type="protein sequence ID" value="NYG56818.1"/>
    <property type="molecule type" value="Genomic_DNA"/>
</dbReference>
<accession>A0A7Y9ULT8</accession>
<dbReference type="Gene3D" id="3.10.450.50">
    <property type="match status" value="1"/>
</dbReference>
<comment type="caution">
    <text evidence="2">The sequence shown here is derived from an EMBL/GenBank/DDBJ whole genome shotgun (WGS) entry which is preliminary data.</text>
</comment>
<dbReference type="Pfam" id="PF12680">
    <property type="entry name" value="SnoaL_2"/>
    <property type="match status" value="1"/>
</dbReference>
<dbReference type="InterPro" id="IPR032710">
    <property type="entry name" value="NTF2-like_dom_sf"/>
</dbReference>